<dbReference type="GO" id="GO:0003993">
    <property type="term" value="F:acid phosphatase activity"/>
    <property type="evidence" value="ECO:0007669"/>
    <property type="project" value="UniProtKB-EC"/>
</dbReference>
<feature type="domain" description="Purple acid phosphatase C-terminal" evidence="7">
    <location>
        <begin position="474"/>
        <end position="512"/>
    </location>
</feature>
<dbReference type="InterPro" id="IPR008963">
    <property type="entry name" value="Purple_acid_Pase-like_N"/>
</dbReference>
<evidence type="ECO:0000313" key="10">
    <source>
        <dbReference type="Proteomes" id="UP001151287"/>
    </source>
</evidence>
<sequence length="553" mass="62392">MKTWKDIALVAVILILLEVALSGSIPTTLDGPFEPVTSPLDQIKFRGLAVDVPETDPRVQRRVKGFEPEQISVSLSATEDSVWISWITGDSQIGDDVKPLDPTSVGSIVHFGRNKTALNWKAVGYSLVYNQFFPFEGFKNYTSGIIHHVRLTGLKPSTRYFYQCGDPSVASMSNVHSFKTMPASGPNNYPSRIAIVGDLGLTYNSTSTVAHMQSNNPDLLLLIGDVTYADLYLTNGTGSDCYHCVFNSTPIHESYQPRWDYWGRFMEPLLSEMPIMVVEGNHEIEPQGQRKKFEAYKSRFAFPSVESSSNSEFYYSFNAGGIHFIMLGAYTNFKRSGEQHKWLEEDLASVDRNLTPWLIATWHAPWYSTYRSHYKEAECMRLETEELLYSYGVDIVFNGHVHAYERSNRVYNFTLDECGPIHITVGDGGNRENLAISHADDPGNCPEPASTHDANLGDDFCATNFSVGPAAGQFCWDRQPEYSAYREGSFGHGILEVINQTYALWTWHRNQDLYNSAGDVIYIVREPEKCLFKSRSHESRWIKGFASSLRNVI</sequence>
<keyword evidence="3 5" id="KW-0378">Hydrolase</keyword>
<dbReference type="Pfam" id="PF00149">
    <property type="entry name" value="Metallophos"/>
    <property type="match status" value="1"/>
</dbReference>
<dbReference type="PANTHER" id="PTHR22953:SF15">
    <property type="entry name" value="PURPLE ACID PHOSPHATASE 13"/>
    <property type="match status" value="1"/>
</dbReference>
<evidence type="ECO:0000256" key="3">
    <source>
        <dbReference type="ARBA" id="ARBA00022801"/>
    </source>
</evidence>
<dbReference type="CDD" id="cd00839">
    <property type="entry name" value="MPP_PAPs"/>
    <property type="match status" value="1"/>
</dbReference>
<evidence type="ECO:0000256" key="1">
    <source>
        <dbReference type="ARBA" id="ARBA00008723"/>
    </source>
</evidence>
<dbReference type="GO" id="GO:0046872">
    <property type="term" value="F:metal ion binding"/>
    <property type="evidence" value="ECO:0007669"/>
    <property type="project" value="InterPro"/>
</dbReference>
<feature type="chain" id="PRO_5040529715" description="Purple acid phosphatase" evidence="5">
    <location>
        <begin position="23"/>
        <end position="553"/>
    </location>
</feature>
<dbReference type="InterPro" id="IPR029052">
    <property type="entry name" value="Metallo-depent_PP-like"/>
</dbReference>
<evidence type="ECO:0000256" key="5">
    <source>
        <dbReference type="RuleBase" id="RU361203"/>
    </source>
</evidence>
<keyword evidence="2 5" id="KW-0732">Signal</keyword>
<evidence type="ECO:0000256" key="2">
    <source>
        <dbReference type="ARBA" id="ARBA00022729"/>
    </source>
</evidence>
<protein>
    <recommendedName>
        <fullName evidence="5">Purple acid phosphatase</fullName>
        <ecNumber evidence="5">3.1.3.2</ecNumber>
    </recommendedName>
</protein>
<comment type="catalytic activity">
    <reaction evidence="5">
        <text>a phosphate monoester + H2O = an alcohol + phosphate</text>
        <dbReference type="Rhea" id="RHEA:15017"/>
        <dbReference type="ChEBI" id="CHEBI:15377"/>
        <dbReference type="ChEBI" id="CHEBI:30879"/>
        <dbReference type="ChEBI" id="CHEBI:43474"/>
        <dbReference type="ChEBI" id="CHEBI:67140"/>
        <dbReference type="EC" id="3.1.3.2"/>
    </reaction>
</comment>
<dbReference type="Gene3D" id="3.60.21.10">
    <property type="match status" value="1"/>
</dbReference>
<dbReference type="InterPro" id="IPR039331">
    <property type="entry name" value="PAPs-like"/>
</dbReference>
<comment type="similarity">
    <text evidence="1 5">Belongs to the metallophosphoesterase superfamily. Purple acid phosphatase family.</text>
</comment>
<dbReference type="OrthoDB" id="45007at2759"/>
<dbReference type="InterPro" id="IPR025733">
    <property type="entry name" value="PAPs_C"/>
</dbReference>
<comment type="caution">
    <text evidence="9">The sequence shown here is derived from an EMBL/GenBank/DDBJ whole genome shotgun (WGS) entry which is preliminary data.</text>
</comment>
<evidence type="ECO:0000259" key="6">
    <source>
        <dbReference type="Pfam" id="PF00149"/>
    </source>
</evidence>
<gene>
    <name evidence="9" type="ORF">LUZ63_017040</name>
</gene>
<proteinExistence type="inferred from homology"/>
<feature type="domain" description="Purple acid phosphatase N-terminal" evidence="8">
    <location>
        <begin position="68"/>
        <end position="180"/>
    </location>
</feature>
<organism evidence="9 10">
    <name type="scientific">Rhynchospora breviuscula</name>
    <dbReference type="NCBI Taxonomy" id="2022672"/>
    <lineage>
        <taxon>Eukaryota</taxon>
        <taxon>Viridiplantae</taxon>
        <taxon>Streptophyta</taxon>
        <taxon>Embryophyta</taxon>
        <taxon>Tracheophyta</taxon>
        <taxon>Spermatophyta</taxon>
        <taxon>Magnoliopsida</taxon>
        <taxon>Liliopsida</taxon>
        <taxon>Poales</taxon>
        <taxon>Cyperaceae</taxon>
        <taxon>Cyperoideae</taxon>
        <taxon>Rhynchosporeae</taxon>
        <taxon>Rhynchospora</taxon>
    </lineage>
</organism>
<feature type="signal peptide" evidence="5">
    <location>
        <begin position="1"/>
        <end position="22"/>
    </location>
</feature>
<reference evidence="9" key="1">
    <citation type="journal article" date="2022" name="Cell">
        <title>Repeat-based holocentromeres influence genome architecture and karyotype evolution.</title>
        <authorList>
            <person name="Hofstatter P.G."/>
            <person name="Thangavel G."/>
            <person name="Lux T."/>
            <person name="Neumann P."/>
            <person name="Vondrak T."/>
            <person name="Novak P."/>
            <person name="Zhang M."/>
            <person name="Costa L."/>
            <person name="Castellani M."/>
            <person name="Scott A."/>
            <person name="Toegelov H."/>
            <person name="Fuchs J."/>
            <person name="Mata-Sucre Y."/>
            <person name="Dias Y."/>
            <person name="Vanzela A.L.L."/>
            <person name="Huettel B."/>
            <person name="Almeida C.C.S."/>
            <person name="Simkova H."/>
            <person name="Souza G."/>
            <person name="Pedrosa-Harand A."/>
            <person name="Macas J."/>
            <person name="Mayer K.F.X."/>
            <person name="Houben A."/>
            <person name="Marques A."/>
        </authorList>
    </citation>
    <scope>NUCLEOTIDE SEQUENCE</scope>
    <source>
        <strain evidence="9">RhyBre1mFocal</strain>
    </source>
</reference>
<dbReference type="PANTHER" id="PTHR22953">
    <property type="entry name" value="ACID PHOSPHATASE RELATED"/>
    <property type="match status" value="1"/>
</dbReference>
<dbReference type="SUPFAM" id="SSF56300">
    <property type="entry name" value="Metallo-dependent phosphatases"/>
    <property type="match status" value="1"/>
</dbReference>
<dbReference type="Pfam" id="PF16656">
    <property type="entry name" value="Pur_ac_phosph_N"/>
    <property type="match status" value="1"/>
</dbReference>
<keyword evidence="4" id="KW-0325">Glycoprotein</keyword>
<dbReference type="Pfam" id="PF14008">
    <property type="entry name" value="Metallophos_C"/>
    <property type="match status" value="1"/>
</dbReference>
<evidence type="ECO:0000259" key="7">
    <source>
        <dbReference type="Pfam" id="PF14008"/>
    </source>
</evidence>
<dbReference type="InterPro" id="IPR041792">
    <property type="entry name" value="MPP_PAP"/>
</dbReference>
<dbReference type="InterPro" id="IPR015914">
    <property type="entry name" value="PAPs_N"/>
</dbReference>
<name>A0A9Q0HGB2_9POAL</name>
<dbReference type="SUPFAM" id="SSF49363">
    <property type="entry name" value="Purple acid phosphatase, N-terminal domain"/>
    <property type="match status" value="1"/>
</dbReference>
<evidence type="ECO:0000256" key="4">
    <source>
        <dbReference type="ARBA" id="ARBA00023180"/>
    </source>
</evidence>
<dbReference type="InterPro" id="IPR004843">
    <property type="entry name" value="Calcineurin-like_PHP"/>
</dbReference>
<dbReference type="Gene3D" id="2.60.40.380">
    <property type="entry name" value="Purple acid phosphatase-like, N-terminal"/>
    <property type="match status" value="1"/>
</dbReference>
<dbReference type="AlphaFoldDB" id="A0A9Q0HGB2"/>
<dbReference type="EMBL" id="JAMQYH010000005">
    <property type="protein sequence ID" value="KAJ1685650.1"/>
    <property type="molecule type" value="Genomic_DNA"/>
</dbReference>
<evidence type="ECO:0000259" key="8">
    <source>
        <dbReference type="Pfam" id="PF16656"/>
    </source>
</evidence>
<keyword evidence="10" id="KW-1185">Reference proteome</keyword>
<dbReference type="EC" id="3.1.3.2" evidence="5"/>
<feature type="domain" description="Calcineurin-like phosphoesterase" evidence="6">
    <location>
        <begin position="192"/>
        <end position="404"/>
    </location>
</feature>
<accession>A0A9Q0HGB2</accession>
<evidence type="ECO:0000313" key="9">
    <source>
        <dbReference type="EMBL" id="KAJ1685650.1"/>
    </source>
</evidence>
<dbReference type="Proteomes" id="UP001151287">
    <property type="component" value="Unassembled WGS sequence"/>
</dbReference>